<dbReference type="Gene3D" id="3.40.190.10">
    <property type="entry name" value="Periplasmic binding protein-like II"/>
    <property type="match status" value="1"/>
</dbReference>
<proteinExistence type="inferred from homology"/>
<accession>A0ABT7UHZ8</accession>
<evidence type="ECO:0000256" key="3">
    <source>
        <dbReference type="SAM" id="Phobius"/>
    </source>
</evidence>
<dbReference type="EMBL" id="JAUDCK010000014">
    <property type="protein sequence ID" value="MDM8195766.1"/>
    <property type="molecule type" value="Genomic_DNA"/>
</dbReference>
<protein>
    <submittedName>
        <fullName evidence="5">LCP family protein</fullName>
    </submittedName>
</protein>
<evidence type="ECO:0000256" key="1">
    <source>
        <dbReference type="ARBA" id="ARBA00006068"/>
    </source>
</evidence>
<keyword evidence="3" id="KW-0812">Transmembrane</keyword>
<dbReference type="NCBIfam" id="TIGR00350">
    <property type="entry name" value="lytR_cpsA_psr"/>
    <property type="match status" value="1"/>
</dbReference>
<feature type="compositionally biased region" description="Low complexity" evidence="2">
    <location>
        <begin position="507"/>
        <end position="518"/>
    </location>
</feature>
<keyword evidence="3" id="KW-1133">Transmembrane helix</keyword>
<dbReference type="Gene3D" id="3.40.630.190">
    <property type="entry name" value="LCP protein"/>
    <property type="match status" value="1"/>
</dbReference>
<dbReference type="Proteomes" id="UP001529275">
    <property type="component" value="Unassembled WGS sequence"/>
</dbReference>
<organism evidence="5 6">
    <name type="scientific">Massilimicrobiota timonensis</name>
    <dbReference type="NCBI Taxonomy" id="1776392"/>
    <lineage>
        <taxon>Bacteria</taxon>
        <taxon>Bacillati</taxon>
        <taxon>Bacillota</taxon>
        <taxon>Erysipelotrichia</taxon>
        <taxon>Erysipelotrichales</taxon>
        <taxon>Erysipelotrichaceae</taxon>
        <taxon>Massilimicrobiota</taxon>
    </lineage>
</organism>
<dbReference type="RefSeq" id="WP_289527603.1">
    <property type="nucleotide sequence ID" value="NZ_JAUDCK010000014.1"/>
</dbReference>
<sequence length="524" mass="58269">MKKLIKVLLSRRLLLIITLIAAMVFTAVAFELSILPLKYFIPLIVIIFLLAFLFYRLARDKNDRHPIKVALMKLLNVLLAIVLIIASLSLMKGSNFISSITGGNEEVIEMNVVVLKDSAYNSIDDLKEQPFGAHQGDAVNINKTETMIEDDIGEIVVTNYSTNNELVAALMDHEMSAIIVKKVDLESFDSIEDKFNEKIRIIQKYEIKLPKVAANSAKVTQEPFVVFISGRDKEGPINTFSLSDVNMIAAIHPQTKQVLLVSIPRDYYVDIKGIEGVGGQDKLTHSAKGGIDATIQTVENLIGVDMNYYAKFNFTSFMNVIDALGGIEVTVPKYDVIGRDDGVFTTRLDKYTIKPGKQTFDAKHALSFVRERYAFVDGDEVRGKNQMLMLKAIIKKCCSPSIITNMDSVFESLSDSFETNLSADDIKSLINMQIDDMAPWDVQSYRLTGDASQRVFELATVGDVTSVNANGVYVTQPDEQSVAQAREYIQQVMNGEIVKVTEESSDSDSTQNNTTSTEKNTTIE</sequence>
<reference evidence="5 6" key="2">
    <citation type="submission" date="2023-06" db="EMBL/GenBank/DDBJ databases">
        <authorList>
            <person name="Zeman M."/>
            <person name="Kubasova T."/>
            <person name="Jahodarova E."/>
            <person name="Nykrynova M."/>
            <person name="Rychlik I."/>
        </authorList>
    </citation>
    <scope>NUCLEOTIDE SEQUENCE [LARGE SCALE GENOMIC DNA]</scope>
    <source>
        <strain evidence="5 6">ET341</strain>
    </source>
</reference>
<keyword evidence="6" id="KW-1185">Reference proteome</keyword>
<dbReference type="PANTHER" id="PTHR33392">
    <property type="entry name" value="POLYISOPRENYL-TEICHOIC ACID--PEPTIDOGLYCAN TEICHOIC ACID TRANSFERASE TAGU"/>
    <property type="match status" value="1"/>
</dbReference>
<dbReference type="Pfam" id="PF03816">
    <property type="entry name" value="LytR_cpsA_psr"/>
    <property type="match status" value="1"/>
</dbReference>
<dbReference type="PANTHER" id="PTHR33392:SF6">
    <property type="entry name" value="POLYISOPRENYL-TEICHOIC ACID--PEPTIDOGLYCAN TEICHOIC ACID TRANSFERASE TAGU"/>
    <property type="match status" value="1"/>
</dbReference>
<evidence type="ECO:0000256" key="2">
    <source>
        <dbReference type="SAM" id="MobiDB-lite"/>
    </source>
</evidence>
<feature type="region of interest" description="Disordered" evidence="2">
    <location>
        <begin position="501"/>
        <end position="524"/>
    </location>
</feature>
<keyword evidence="3" id="KW-0472">Membrane</keyword>
<feature type="transmembrane region" description="Helical" evidence="3">
    <location>
        <begin position="70"/>
        <end position="91"/>
    </location>
</feature>
<feature type="transmembrane region" description="Helical" evidence="3">
    <location>
        <begin position="39"/>
        <end position="58"/>
    </location>
</feature>
<evidence type="ECO:0000313" key="6">
    <source>
        <dbReference type="Proteomes" id="UP001529275"/>
    </source>
</evidence>
<name>A0ABT7UHZ8_9FIRM</name>
<dbReference type="InterPro" id="IPR004474">
    <property type="entry name" value="LytR_CpsA_psr"/>
</dbReference>
<comment type="similarity">
    <text evidence="1">Belongs to the LytR/CpsA/Psr (LCP) family.</text>
</comment>
<evidence type="ECO:0000259" key="4">
    <source>
        <dbReference type="Pfam" id="PF03816"/>
    </source>
</evidence>
<evidence type="ECO:0000313" key="5">
    <source>
        <dbReference type="EMBL" id="MDM8195766.1"/>
    </source>
</evidence>
<gene>
    <name evidence="5" type="ORF">QUV98_05485</name>
</gene>
<reference evidence="6" key="1">
    <citation type="submission" date="2023-06" db="EMBL/GenBank/DDBJ databases">
        <title>Identification and characterization of horizontal gene transfer across gut microbiota members of farm animals based on homology search.</title>
        <authorList>
            <person name="Zeman M."/>
            <person name="Kubasova T."/>
            <person name="Jahodarova E."/>
            <person name="Nykrynova M."/>
            <person name="Rychlik I."/>
        </authorList>
    </citation>
    <scope>NUCLEOTIDE SEQUENCE [LARGE SCALE GENOMIC DNA]</scope>
    <source>
        <strain evidence="6">ET341</strain>
    </source>
</reference>
<comment type="caution">
    <text evidence="5">The sequence shown here is derived from an EMBL/GenBank/DDBJ whole genome shotgun (WGS) entry which is preliminary data.</text>
</comment>
<dbReference type="InterPro" id="IPR050922">
    <property type="entry name" value="LytR/CpsA/Psr_CW_biosynth"/>
</dbReference>
<feature type="domain" description="Cell envelope-related transcriptional attenuator" evidence="4">
    <location>
        <begin position="243"/>
        <end position="397"/>
    </location>
</feature>